<name>X6MHF6_RETFI</name>
<feature type="region of interest" description="Disordered" evidence="1">
    <location>
        <begin position="261"/>
        <end position="280"/>
    </location>
</feature>
<protein>
    <submittedName>
        <fullName evidence="2">Uncharacterized protein</fullName>
    </submittedName>
</protein>
<organism evidence="2 3">
    <name type="scientific">Reticulomyxa filosa</name>
    <dbReference type="NCBI Taxonomy" id="46433"/>
    <lineage>
        <taxon>Eukaryota</taxon>
        <taxon>Sar</taxon>
        <taxon>Rhizaria</taxon>
        <taxon>Retaria</taxon>
        <taxon>Foraminifera</taxon>
        <taxon>Monothalamids</taxon>
        <taxon>Reticulomyxidae</taxon>
        <taxon>Reticulomyxa</taxon>
    </lineage>
</organism>
<dbReference type="AlphaFoldDB" id="X6MHF6"/>
<reference evidence="2 3" key="1">
    <citation type="journal article" date="2013" name="Curr. Biol.">
        <title>The Genome of the Foraminiferan Reticulomyxa filosa.</title>
        <authorList>
            <person name="Glockner G."/>
            <person name="Hulsmann N."/>
            <person name="Schleicher M."/>
            <person name="Noegel A.A."/>
            <person name="Eichinger L."/>
            <person name="Gallinger C."/>
            <person name="Pawlowski J."/>
            <person name="Sierra R."/>
            <person name="Euteneuer U."/>
            <person name="Pillet L."/>
            <person name="Moustafa A."/>
            <person name="Platzer M."/>
            <person name="Groth M."/>
            <person name="Szafranski K."/>
            <person name="Schliwa M."/>
        </authorList>
    </citation>
    <scope>NUCLEOTIDE SEQUENCE [LARGE SCALE GENOMIC DNA]</scope>
</reference>
<keyword evidence="3" id="KW-1185">Reference proteome</keyword>
<gene>
    <name evidence="2" type="ORF">RFI_24527</name>
</gene>
<evidence type="ECO:0000313" key="2">
    <source>
        <dbReference type="EMBL" id="ETO12852.1"/>
    </source>
</evidence>
<dbReference type="EMBL" id="ASPP01021022">
    <property type="protein sequence ID" value="ETO12852.1"/>
    <property type="molecule type" value="Genomic_DNA"/>
</dbReference>
<evidence type="ECO:0000313" key="3">
    <source>
        <dbReference type="Proteomes" id="UP000023152"/>
    </source>
</evidence>
<evidence type="ECO:0000256" key="1">
    <source>
        <dbReference type="SAM" id="MobiDB-lite"/>
    </source>
</evidence>
<comment type="caution">
    <text evidence="2">The sequence shown here is derived from an EMBL/GenBank/DDBJ whole genome shotgun (WGS) entry which is preliminary data.</text>
</comment>
<proteinExistence type="predicted"/>
<dbReference type="Proteomes" id="UP000023152">
    <property type="component" value="Unassembled WGS sequence"/>
</dbReference>
<accession>X6MHF6</accession>
<sequence length="456" mass="53027">MGQHQHKKELVYQCHLNWIEELWTFTKSKLWNSQHKLYGYGAEGGGARGIDTETNPHHAKSERRRGDELIIIAWMKWVEIIHFVVDTWATHDKHEIEQSALLVLVHLDYLAFHFPQRNTLLLLLNTCAKKHARVFIQQNKKIYLNREVIYPFLETMVTLKSSVSASKEVSLLQQKMEGTRDGLLIYYLYHWIDHICRAPYLVNTQIKPMLYKYLIHRDVAKLSPNVANQNLLNQLLQLYQLTVRHNALVWIYVSAKNSNYDNTTDSQTPDNTKSNADTNKEGNNTSLAFIKKLIDASLEHYPRLVTHSALYSIIFETLISIRMNISSSSKRASMVDPKAKSIHGNDVFSAKDDFVNIFTECSIFMMEMICSNYNILDWPYITSSLSYCGQMIEMVANSEDSTISKRMLKLILSKYVVAISNCDDIVKKKRISEWYFDTCSRIILIWHLCYKLDNHT</sequence>